<dbReference type="InterPro" id="IPR011990">
    <property type="entry name" value="TPR-like_helical_dom_sf"/>
</dbReference>
<dbReference type="HOGENOM" id="CLU_373834_0_0_1"/>
<dbReference type="AlphaFoldDB" id="M3JVH4"/>
<evidence type="ECO:0000313" key="3">
    <source>
        <dbReference type="EMBL" id="EMG46384.1"/>
    </source>
</evidence>
<dbReference type="EMBL" id="AOGT01002028">
    <property type="protein sequence ID" value="EMG46384.1"/>
    <property type="molecule type" value="Genomic_DNA"/>
</dbReference>
<accession>M3JVH4</accession>
<dbReference type="eggNOG" id="KOG4197">
    <property type="taxonomic scope" value="Eukaryota"/>
</dbReference>
<dbReference type="SUPFAM" id="SSF48452">
    <property type="entry name" value="TPR-like"/>
    <property type="match status" value="1"/>
</dbReference>
<dbReference type="InterPro" id="IPR050872">
    <property type="entry name" value="PPR_P_subfamily"/>
</dbReference>
<reference evidence="3 4" key="1">
    <citation type="submission" date="2013-02" db="EMBL/GenBank/DDBJ databases">
        <title>Genome sequence of Candida maltosa Xu316, a potential industrial strain for xylitol and ethanol production.</title>
        <authorList>
            <person name="Yu J."/>
            <person name="Wang Q."/>
            <person name="Geng X."/>
            <person name="Bao W."/>
            <person name="He P."/>
            <person name="Cai J."/>
        </authorList>
    </citation>
    <scope>NUCLEOTIDE SEQUENCE [LARGE SCALE GENOMIC DNA]</scope>
    <source>
        <strain evidence="4">Xu316</strain>
    </source>
</reference>
<feature type="compositionally biased region" description="Low complexity" evidence="2">
    <location>
        <begin position="36"/>
        <end position="59"/>
    </location>
</feature>
<name>M3JVH4_CANMX</name>
<comment type="similarity">
    <text evidence="1">Belongs to the PPR family. P subfamily.</text>
</comment>
<dbReference type="PANTHER" id="PTHR46128:SF329">
    <property type="entry name" value="MITOCHONDRIAL GROUP I INTRON SPLICING FACTOR DMR1"/>
    <property type="match status" value="1"/>
</dbReference>
<dbReference type="PANTHER" id="PTHR46128">
    <property type="entry name" value="MITOCHONDRIAL GROUP I INTRON SPLICING FACTOR CCM1"/>
    <property type="match status" value="1"/>
</dbReference>
<dbReference type="STRING" id="1245528.M3JVH4"/>
<keyword evidence="4" id="KW-1185">Reference proteome</keyword>
<sequence>MIPLKHIVGRSTRSGLLQARNAAARATGGVTLRYQSTTTPTTSIPTPEPVTTIPTTTSPNQNKPRKDVPKRKQINPKLKDISKQIKETILQADSDLNEAYEILDEGITFLREIQKQEKITDTEILYAFYPLATELFMLAQQEGYTIKKSLDEMLEMFVKNKIATTTNFVQLAALTLKNDPSAYNKVLNIWVQNYEYVKLNPFVIIRNFRPLKTPIKGEVYDLGNLAAFCYTLSCIEQNVAYSPIKAAKFFPPGKTPKMYSIRRTLELFDINDKANFGKFADFIQKFDRDNIDPNGPKTLSVIEKSPDARKLDYVHRHLVDVCKSRGLKIDEKIIVALMERYLRFEEYENVYTLFENIVNSGAKPSINAWNVIIKAMTNPTRIGSFNPEQKAHLIKDFERTLKTIVDSGLKYNTESIGVIVSGYANFGNFEKAAEYIKKYGASNLTNDGMLRGLVSNGKIVEAEAKMKEYMTQKDGYVPHTNAMNDFLAYYARTKNYNAINAITQFMQKYDIEQNVATRALMINTYFESLHAIGKTPDLTQYLAQLESSSKYGTKGFNEEMHSTLMKGLISGGNIEAARQYFDILKKRYPRSAQLNMQMMLAELTTGDLDNAEEIFQHYIKNIRNEEIAWNTFIRHALNKDPQVADKKQRR</sequence>
<dbReference type="OrthoDB" id="185373at2759"/>
<protein>
    <recommendedName>
        <fullName evidence="5">Mitochondrial group I intron splicing factor CCM1</fullName>
    </recommendedName>
</protein>
<proteinExistence type="inferred from homology"/>
<comment type="caution">
    <text evidence="3">The sequence shown here is derived from an EMBL/GenBank/DDBJ whole genome shotgun (WGS) entry which is preliminary data.</text>
</comment>
<feature type="region of interest" description="Disordered" evidence="2">
    <location>
        <begin position="28"/>
        <end position="77"/>
    </location>
</feature>
<dbReference type="Proteomes" id="UP000011777">
    <property type="component" value="Unassembled WGS sequence"/>
</dbReference>
<dbReference type="Gene3D" id="1.25.40.10">
    <property type="entry name" value="Tetratricopeptide repeat domain"/>
    <property type="match status" value="2"/>
</dbReference>
<evidence type="ECO:0000256" key="1">
    <source>
        <dbReference type="ARBA" id="ARBA00007626"/>
    </source>
</evidence>
<organism evidence="3 4">
    <name type="scientific">Candida maltosa (strain Xu316)</name>
    <name type="common">Yeast</name>
    <dbReference type="NCBI Taxonomy" id="1245528"/>
    <lineage>
        <taxon>Eukaryota</taxon>
        <taxon>Fungi</taxon>
        <taxon>Dikarya</taxon>
        <taxon>Ascomycota</taxon>
        <taxon>Saccharomycotina</taxon>
        <taxon>Pichiomycetes</taxon>
        <taxon>Debaryomycetaceae</taxon>
        <taxon>Candida/Lodderomyces clade</taxon>
        <taxon>Candida</taxon>
    </lineage>
</organism>
<evidence type="ECO:0000256" key="2">
    <source>
        <dbReference type="SAM" id="MobiDB-lite"/>
    </source>
</evidence>
<gene>
    <name evidence="3" type="ORF">G210_3368</name>
</gene>
<evidence type="ECO:0008006" key="5">
    <source>
        <dbReference type="Google" id="ProtNLM"/>
    </source>
</evidence>
<evidence type="ECO:0000313" key="4">
    <source>
        <dbReference type="Proteomes" id="UP000011777"/>
    </source>
</evidence>
<dbReference type="OMA" id="SIDAWNI"/>